<dbReference type="EMBL" id="CP059851">
    <property type="protein sequence ID" value="QMW23095.1"/>
    <property type="molecule type" value="Genomic_DNA"/>
</dbReference>
<evidence type="ECO:0000313" key="2">
    <source>
        <dbReference type="EMBL" id="QMW23095.1"/>
    </source>
</evidence>
<dbReference type="KEGG" id="sand:H3309_00825"/>
<dbReference type="Proteomes" id="UP000515292">
    <property type="component" value="Chromosome"/>
</dbReference>
<proteinExistence type="predicted"/>
<protein>
    <submittedName>
        <fullName evidence="2">VOC family protein</fullName>
    </submittedName>
</protein>
<dbReference type="Gene3D" id="3.10.180.10">
    <property type="entry name" value="2,3-Dihydroxybiphenyl 1,2-Dioxygenase, domain 1"/>
    <property type="match status" value="1"/>
</dbReference>
<gene>
    <name evidence="2" type="ORF">H3309_00825</name>
</gene>
<name>A0A7G5IIA3_9SPHN</name>
<dbReference type="RefSeq" id="WP_182296609.1">
    <property type="nucleotide sequence ID" value="NZ_CP059851.1"/>
</dbReference>
<feature type="domain" description="VOC" evidence="1">
    <location>
        <begin position="6"/>
        <end position="138"/>
    </location>
</feature>
<dbReference type="PROSITE" id="PS51819">
    <property type="entry name" value="VOC"/>
    <property type="match status" value="1"/>
</dbReference>
<dbReference type="InterPro" id="IPR037523">
    <property type="entry name" value="VOC_core"/>
</dbReference>
<organism evidence="2 3">
    <name type="scientific">Sandaracinobacteroides saxicola</name>
    <dbReference type="NCBI Taxonomy" id="2759707"/>
    <lineage>
        <taxon>Bacteria</taxon>
        <taxon>Pseudomonadati</taxon>
        <taxon>Pseudomonadota</taxon>
        <taxon>Alphaproteobacteria</taxon>
        <taxon>Sphingomonadales</taxon>
        <taxon>Sphingosinicellaceae</taxon>
        <taxon>Sandaracinobacteroides</taxon>
    </lineage>
</organism>
<reference evidence="2 3" key="1">
    <citation type="submission" date="2020-07" db="EMBL/GenBank/DDBJ databases">
        <title>Complete genome sequence for Sandaracinobacter sp. M6.</title>
        <authorList>
            <person name="Tang Y."/>
            <person name="Liu Q."/>
            <person name="Guo Z."/>
            <person name="Lei P."/>
            <person name="Huang B."/>
        </authorList>
    </citation>
    <scope>NUCLEOTIDE SEQUENCE [LARGE SCALE GENOMIC DNA]</scope>
    <source>
        <strain evidence="2 3">M6</strain>
    </source>
</reference>
<dbReference type="AlphaFoldDB" id="A0A7G5IIA3"/>
<accession>A0A7G5IIA3</accession>
<evidence type="ECO:0000259" key="1">
    <source>
        <dbReference type="PROSITE" id="PS51819"/>
    </source>
</evidence>
<sequence>MPLPDRLYQVAFMVDDLETACHRWVATAGAGPFFVMDPMAFIDPAPADPGIAIALGYSGDLFIELIAVRGPGPSIFHGHAANGLHHVARLSADVDATLAGLATAGHPTVFTGAFAPATRMGFADTRAALGCYTEVIEANADIDGALAFIRAAHDGWDGRDPVRTFG</sequence>
<evidence type="ECO:0000313" key="3">
    <source>
        <dbReference type="Proteomes" id="UP000515292"/>
    </source>
</evidence>
<dbReference type="Pfam" id="PF13669">
    <property type="entry name" value="Glyoxalase_4"/>
    <property type="match status" value="1"/>
</dbReference>
<dbReference type="SUPFAM" id="SSF54593">
    <property type="entry name" value="Glyoxalase/Bleomycin resistance protein/Dihydroxybiphenyl dioxygenase"/>
    <property type="match status" value="1"/>
</dbReference>
<dbReference type="InterPro" id="IPR029068">
    <property type="entry name" value="Glyas_Bleomycin-R_OHBP_Dase"/>
</dbReference>
<keyword evidence="3" id="KW-1185">Reference proteome</keyword>